<comment type="caution">
    <text evidence="1">The sequence shown here is derived from an EMBL/GenBank/DDBJ whole genome shotgun (WGS) entry which is preliminary data.</text>
</comment>
<dbReference type="Proteomes" id="UP000887116">
    <property type="component" value="Unassembled WGS sequence"/>
</dbReference>
<proteinExistence type="predicted"/>
<name>A0A8X6KNE9_TRICU</name>
<dbReference type="AlphaFoldDB" id="A0A8X6KNE9"/>
<reference evidence="1" key="1">
    <citation type="submission" date="2020-07" db="EMBL/GenBank/DDBJ databases">
        <title>Multicomponent nature underlies the extraordinary mechanical properties of spider dragline silk.</title>
        <authorList>
            <person name="Kono N."/>
            <person name="Nakamura H."/>
            <person name="Mori M."/>
            <person name="Yoshida Y."/>
            <person name="Ohtoshi R."/>
            <person name="Malay A.D."/>
            <person name="Moran D.A.P."/>
            <person name="Tomita M."/>
            <person name="Numata K."/>
            <person name="Arakawa K."/>
        </authorList>
    </citation>
    <scope>NUCLEOTIDE SEQUENCE</scope>
</reference>
<evidence type="ECO:0000313" key="1">
    <source>
        <dbReference type="EMBL" id="GFQ78936.1"/>
    </source>
</evidence>
<keyword evidence="2" id="KW-1185">Reference proteome</keyword>
<gene>
    <name evidence="1" type="ORF">TNCT_210831</name>
</gene>
<organism evidence="1 2">
    <name type="scientific">Trichonephila clavata</name>
    <name type="common">Joro spider</name>
    <name type="synonym">Nephila clavata</name>
    <dbReference type="NCBI Taxonomy" id="2740835"/>
    <lineage>
        <taxon>Eukaryota</taxon>
        <taxon>Metazoa</taxon>
        <taxon>Ecdysozoa</taxon>
        <taxon>Arthropoda</taxon>
        <taxon>Chelicerata</taxon>
        <taxon>Arachnida</taxon>
        <taxon>Araneae</taxon>
        <taxon>Araneomorphae</taxon>
        <taxon>Entelegynae</taxon>
        <taxon>Araneoidea</taxon>
        <taxon>Nephilidae</taxon>
        <taxon>Trichonephila</taxon>
    </lineage>
</organism>
<sequence length="52" mass="6171">TETLLTTHLFGYQSFCEKFKTKELFEDLTTFLRQLKSVNTLKEAAIKTYKKH</sequence>
<evidence type="ECO:0000313" key="2">
    <source>
        <dbReference type="Proteomes" id="UP000887116"/>
    </source>
</evidence>
<protein>
    <submittedName>
        <fullName evidence="1">Uncharacterized protein</fullName>
    </submittedName>
</protein>
<feature type="non-terminal residue" evidence="1">
    <location>
        <position position="1"/>
    </location>
</feature>
<accession>A0A8X6KNE9</accession>
<dbReference type="EMBL" id="BMAO01012087">
    <property type="protein sequence ID" value="GFQ78936.1"/>
    <property type="molecule type" value="Genomic_DNA"/>
</dbReference>